<reference evidence="4 5" key="1">
    <citation type="journal article" date="2015" name="Genom Data">
        <title>Draft genome sequence of a multidrug-resistant Chryseobacterium indologenes isolate from Malaysia.</title>
        <authorList>
            <person name="Yu C.Y."/>
            <person name="Ang G.Y."/>
            <person name="Cheng H.J."/>
            <person name="Cheong Y.M."/>
            <person name="Yin W.F."/>
            <person name="Chan K.G."/>
        </authorList>
    </citation>
    <scope>NUCLEOTIDE SEQUENCE [LARGE SCALE GENOMIC DNA]</scope>
    <source>
        <strain evidence="4 5">CI_885</strain>
    </source>
</reference>
<name>A0A0N0IUD6_CHRID</name>
<keyword evidence="2" id="KW-0732">Signal</keyword>
<dbReference type="PROSITE" id="PS51677">
    <property type="entry name" value="NODB"/>
    <property type="match status" value="1"/>
</dbReference>
<dbReference type="EMBL" id="LJOD01000017">
    <property type="protein sequence ID" value="KPE49504.1"/>
    <property type="molecule type" value="Genomic_DNA"/>
</dbReference>
<dbReference type="PANTHER" id="PTHR34216">
    <property type="match status" value="1"/>
</dbReference>
<accession>A0A0N0IUD6</accession>
<organism evidence="4 5">
    <name type="scientific">Chryseobacterium indologenes</name>
    <name type="common">Flavobacterium indologenes</name>
    <dbReference type="NCBI Taxonomy" id="253"/>
    <lineage>
        <taxon>Bacteria</taxon>
        <taxon>Pseudomonadati</taxon>
        <taxon>Bacteroidota</taxon>
        <taxon>Flavobacteriia</taxon>
        <taxon>Flavobacteriales</taxon>
        <taxon>Weeksellaceae</taxon>
        <taxon>Chryseobacterium group</taxon>
        <taxon>Chryseobacterium</taxon>
    </lineage>
</organism>
<feature type="domain" description="NodB homology" evidence="3">
    <location>
        <begin position="71"/>
        <end position="247"/>
    </location>
</feature>
<dbReference type="Pfam" id="PF01522">
    <property type="entry name" value="Polysacc_deac_1"/>
    <property type="match status" value="1"/>
</dbReference>
<dbReference type="GO" id="GO:0016810">
    <property type="term" value="F:hydrolase activity, acting on carbon-nitrogen (but not peptide) bonds"/>
    <property type="evidence" value="ECO:0007669"/>
    <property type="project" value="InterPro"/>
</dbReference>
<evidence type="ECO:0000259" key="3">
    <source>
        <dbReference type="PROSITE" id="PS51677"/>
    </source>
</evidence>
<dbReference type="OrthoDB" id="9778320at2"/>
<dbReference type="PANTHER" id="PTHR34216:SF3">
    <property type="entry name" value="POLY-BETA-1,6-N-ACETYL-D-GLUCOSAMINE N-DEACETYLASE"/>
    <property type="match status" value="1"/>
</dbReference>
<evidence type="ECO:0000256" key="1">
    <source>
        <dbReference type="ARBA" id="ARBA00004613"/>
    </source>
</evidence>
<evidence type="ECO:0000313" key="5">
    <source>
        <dbReference type="Proteomes" id="UP000037953"/>
    </source>
</evidence>
<proteinExistence type="predicted"/>
<dbReference type="PATRIC" id="fig|253.9.peg.1836"/>
<evidence type="ECO:0000256" key="2">
    <source>
        <dbReference type="ARBA" id="ARBA00022729"/>
    </source>
</evidence>
<protein>
    <recommendedName>
        <fullName evidence="3">NodB homology domain-containing protein</fullName>
    </recommendedName>
</protein>
<comment type="subcellular location">
    <subcellularLocation>
        <location evidence="1">Secreted</location>
    </subcellularLocation>
</comment>
<dbReference type="InterPro" id="IPR002509">
    <property type="entry name" value="NODB_dom"/>
</dbReference>
<sequence>MFRFFKRILGFSKAESVRILMYHKVQPGKNISGRDALAVSVEDLEEQLQYIKNNYNTVFFNELEANRTTERKLIMTFDDGYLNNMQYLVPLLEKYQLKATIFIPTELIQQDETNEKRSLMTFEEIRSLNPNCVEIALHSHSHRNYSQLTLQEASDDLRKNISTLEEKKIPFTKVLAYPYGQFPKKGQAKKEFFTMLENAGITSAVRIGNNIAYFPWKNKFEIKRIDIKGGDSLGTFKWKLRLGKVKL</sequence>
<dbReference type="GO" id="GO:0005576">
    <property type="term" value="C:extracellular region"/>
    <property type="evidence" value="ECO:0007669"/>
    <property type="project" value="UniProtKB-SubCell"/>
</dbReference>
<dbReference type="InterPro" id="IPR011330">
    <property type="entry name" value="Glyco_hydro/deAcase_b/a-brl"/>
</dbReference>
<reference evidence="5" key="2">
    <citation type="submission" date="2015-09" db="EMBL/GenBank/DDBJ databases">
        <title>Draft genome sequence of a multidrug-resistant Chryseobacterium indologenes isolate from Malaysia.</title>
        <authorList>
            <person name="Yu C.Y."/>
            <person name="Ang G.Y."/>
            <person name="Chan K.-G."/>
        </authorList>
    </citation>
    <scope>NUCLEOTIDE SEQUENCE [LARGE SCALE GENOMIC DNA]</scope>
    <source>
        <strain evidence="5">CI_885</strain>
    </source>
</reference>
<comment type="caution">
    <text evidence="4">The sequence shown here is derived from an EMBL/GenBank/DDBJ whole genome shotgun (WGS) entry which is preliminary data.</text>
</comment>
<dbReference type="Proteomes" id="UP000037953">
    <property type="component" value="Unassembled WGS sequence"/>
</dbReference>
<gene>
    <name evidence="4" type="ORF">AOB46_19340</name>
</gene>
<dbReference type="Gene3D" id="3.20.20.370">
    <property type="entry name" value="Glycoside hydrolase/deacetylase"/>
    <property type="match status" value="1"/>
</dbReference>
<dbReference type="GO" id="GO:0005975">
    <property type="term" value="P:carbohydrate metabolic process"/>
    <property type="evidence" value="ECO:0007669"/>
    <property type="project" value="InterPro"/>
</dbReference>
<dbReference type="InterPro" id="IPR051398">
    <property type="entry name" value="Polysacch_Deacetylase"/>
</dbReference>
<evidence type="ECO:0000313" key="4">
    <source>
        <dbReference type="EMBL" id="KPE49504.1"/>
    </source>
</evidence>
<dbReference type="SUPFAM" id="SSF88713">
    <property type="entry name" value="Glycoside hydrolase/deacetylase"/>
    <property type="match status" value="1"/>
</dbReference>
<dbReference type="CDD" id="cd10918">
    <property type="entry name" value="CE4_NodB_like_5s_6s"/>
    <property type="match status" value="1"/>
</dbReference>
<dbReference type="RefSeq" id="WP_062702456.1">
    <property type="nucleotide sequence ID" value="NZ_LJOD01000017.1"/>
</dbReference>
<dbReference type="AlphaFoldDB" id="A0A0N0IUD6"/>